<dbReference type="EC" id="1.14.19.-" evidence="3"/>
<dbReference type="Pfam" id="PF00487">
    <property type="entry name" value="FA_desaturase"/>
    <property type="match status" value="1"/>
</dbReference>
<reference evidence="3 4" key="1">
    <citation type="journal article" date="2018" name="Sci. Rep.">
        <title>Rhizobium tumorigenes sp. nov., a novel plant tumorigenic bacterium isolated from cane gall tumors on thornless blackberry.</title>
        <authorList>
            <person name="Kuzmanovi N."/>
            <person name="Smalla K."/>
            <person name="Gronow S."/>
            <person name="PuBawska J."/>
        </authorList>
    </citation>
    <scope>NUCLEOTIDE SEQUENCE [LARGE SCALE GENOMIC DNA]</scope>
    <source>
        <strain evidence="3 4">1078</strain>
    </source>
</reference>
<feature type="transmembrane region" description="Helical" evidence="1">
    <location>
        <begin position="54"/>
        <end position="71"/>
    </location>
</feature>
<keyword evidence="1" id="KW-0812">Transmembrane</keyword>
<feature type="domain" description="Fatty acid desaturase" evidence="2">
    <location>
        <begin position="25"/>
        <end position="260"/>
    </location>
</feature>
<dbReference type="GO" id="GO:0016491">
    <property type="term" value="F:oxidoreductase activity"/>
    <property type="evidence" value="ECO:0007669"/>
    <property type="project" value="UniProtKB-KW"/>
</dbReference>
<proteinExistence type="predicted"/>
<evidence type="ECO:0000313" key="4">
    <source>
        <dbReference type="Proteomes" id="UP000249499"/>
    </source>
</evidence>
<gene>
    <name evidence="3" type="ORF">PR017_16645</name>
</gene>
<reference evidence="4" key="2">
    <citation type="journal article" date="2023" name="MicrobiologyOpen">
        <title>Genomics of the tumorigenes clade of the family Rhizobiaceae and description of Rhizobium rhododendri sp. nov.</title>
        <authorList>
            <person name="Kuzmanovic N."/>
            <person name="diCenzo G.C."/>
            <person name="Bunk B."/>
            <person name="Sproeer C."/>
            <person name="Fruehling A."/>
            <person name="Neumann-Schaal M."/>
            <person name="Overmann J."/>
            <person name="Smalla K."/>
        </authorList>
    </citation>
    <scope>NUCLEOTIDE SEQUENCE [LARGE SCALE GENOMIC DNA]</scope>
    <source>
        <strain evidence="4">1078</strain>
    </source>
</reference>
<keyword evidence="3" id="KW-0560">Oxidoreductase</keyword>
<name>A0AAF1KS59_9HYPH</name>
<sequence length="321" mass="36677">MTLGMIAGCYLIWFAAGMMYQSFPWIAVLIIPVMATFHSSLQHEALHGHPTRNARINEALVFLPIAMFYPFRRYKNLHLRHHADERLTDPYDDPESYYRGMTEWKRFPTWLKSMLHANNALLGRVLIGPAIGVIGFALTEIKLLSAGSRAQRLAWVLHLAGLVPVLMIVHFRFGMPLWLYGLLAYASLSILAIRSFCEHQWSEHPDGRTVIIEKSVLGLLFLNNNLHLVHHKQPTAAWYRLPSLYRERREEWRQMNDGYVYSSYLEVLKAFGVRRKEPVLHPTAHLVNTPNGSSSLASAEQRRSLATWPSVTAADPSLSIP</sequence>
<dbReference type="Proteomes" id="UP000249499">
    <property type="component" value="Chromosome"/>
</dbReference>
<dbReference type="RefSeq" id="WP_240538820.1">
    <property type="nucleotide sequence ID" value="NZ_CP117255.1"/>
</dbReference>
<keyword evidence="4" id="KW-1185">Reference proteome</keyword>
<dbReference type="KEGG" id="rtu:PR017_16645"/>
<dbReference type="InterPro" id="IPR005804">
    <property type="entry name" value="FA_desaturase_dom"/>
</dbReference>
<protein>
    <submittedName>
        <fullName evidence="3">Fatty acid desaturase</fullName>
        <ecNumber evidence="3">1.14.19.-</ecNumber>
    </submittedName>
</protein>
<dbReference type="EMBL" id="CP117255">
    <property type="protein sequence ID" value="WFR95380.1"/>
    <property type="molecule type" value="Genomic_DNA"/>
</dbReference>
<organism evidence="3 4">
    <name type="scientific">Rhizobium tumorigenes</name>
    <dbReference type="NCBI Taxonomy" id="2041385"/>
    <lineage>
        <taxon>Bacteria</taxon>
        <taxon>Pseudomonadati</taxon>
        <taxon>Pseudomonadota</taxon>
        <taxon>Alphaproteobacteria</taxon>
        <taxon>Hyphomicrobiales</taxon>
        <taxon>Rhizobiaceae</taxon>
        <taxon>Rhizobium/Agrobacterium group</taxon>
        <taxon>Rhizobium</taxon>
    </lineage>
</organism>
<dbReference type="AlphaFoldDB" id="A0AAF1KS59"/>
<keyword evidence="1" id="KW-0472">Membrane</keyword>
<feature type="transmembrane region" description="Helical" evidence="1">
    <location>
        <begin position="121"/>
        <end position="141"/>
    </location>
</feature>
<evidence type="ECO:0000256" key="1">
    <source>
        <dbReference type="SAM" id="Phobius"/>
    </source>
</evidence>
<feature type="transmembrane region" description="Helical" evidence="1">
    <location>
        <begin position="153"/>
        <end position="171"/>
    </location>
</feature>
<evidence type="ECO:0000259" key="2">
    <source>
        <dbReference type="Pfam" id="PF00487"/>
    </source>
</evidence>
<evidence type="ECO:0000313" key="3">
    <source>
        <dbReference type="EMBL" id="WFR95380.1"/>
    </source>
</evidence>
<accession>A0AAF1KS59</accession>
<dbReference type="GO" id="GO:0006629">
    <property type="term" value="P:lipid metabolic process"/>
    <property type="evidence" value="ECO:0007669"/>
    <property type="project" value="InterPro"/>
</dbReference>
<keyword evidence="1" id="KW-1133">Transmembrane helix</keyword>
<feature type="transmembrane region" description="Helical" evidence="1">
    <location>
        <begin position="177"/>
        <end position="197"/>
    </location>
</feature>
<feature type="transmembrane region" description="Helical" evidence="1">
    <location>
        <begin position="12"/>
        <end position="33"/>
    </location>
</feature>